<dbReference type="InterPro" id="IPR038765">
    <property type="entry name" value="Papain-like_cys_pep_sf"/>
</dbReference>
<comment type="catalytic activity">
    <reaction evidence="1 7">
        <text>Thiol-dependent hydrolysis of ester, thioester, amide, peptide and isopeptide bonds formed by the C-terminal Gly of ubiquitin (a 76-residue protein attached to proteins as an intracellular targeting signal).</text>
        <dbReference type="EC" id="3.4.19.12"/>
    </reaction>
</comment>
<evidence type="ECO:0000256" key="7">
    <source>
        <dbReference type="RuleBase" id="RU366025"/>
    </source>
</evidence>
<feature type="domain" description="USP" evidence="9">
    <location>
        <begin position="69"/>
        <end position="526"/>
    </location>
</feature>
<dbReference type="GO" id="GO:0016579">
    <property type="term" value="P:protein deubiquitination"/>
    <property type="evidence" value="ECO:0007669"/>
    <property type="project" value="InterPro"/>
</dbReference>
<dbReference type="AlphaFoldDB" id="A0A328DHE3"/>
<comment type="caution">
    <text evidence="10">The sequence shown here is derived from an EMBL/GenBank/DDBJ whole genome shotgun (WGS) entry which is preliminary data.</text>
</comment>
<protein>
    <recommendedName>
        <fullName evidence="7">Ubiquitin carboxyl-terminal hydrolase</fullName>
        <ecNumber evidence="7">3.4.19.12</ecNumber>
    </recommendedName>
</protein>
<dbReference type="PROSITE" id="PS50235">
    <property type="entry name" value="USP_3"/>
    <property type="match status" value="1"/>
</dbReference>
<dbReference type="PANTHER" id="PTHR24006:SF888">
    <property type="entry name" value="UBIQUITIN CARBOXYL-TERMINAL HYDROLASE 30"/>
    <property type="match status" value="1"/>
</dbReference>
<comment type="similarity">
    <text evidence="2 7">Belongs to the peptidase C19 family.</text>
</comment>
<evidence type="ECO:0000256" key="1">
    <source>
        <dbReference type="ARBA" id="ARBA00000707"/>
    </source>
</evidence>
<keyword evidence="11" id="KW-1185">Reference proteome</keyword>
<dbReference type="InterPro" id="IPR018200">
    <property type="entry name" value="USP_CS"/>
</dbReference>
<dbReference type="Gene3D" id="3.90.70.10">
    <property type="entry name" value="Cysteine proteinases"/>
    <property type="match status" value="1"/>
</dbReference>
<keyword evidence="8" id="KW-1133">Transmembrane helix</keyword>
<proteinExistence type="inferred from homology"/>
<dbReference type="PROSITE" id="PS00972">
    <property type="entry name" value="USP_1"/>
    <property type="match status" value="1"/>
</dbReference>
<evidence type="ECO:0000313" key="11">
    <source>
        <dbReference type="Proteomes" id="UP000249390"/>
    </source>
</evidence>
<organism evidence="10 11">
    <name type="scientific">Cuscuta australis</name>
    <dbReference type="NCBI Taxonomy" id="267555"/>
    <lineage>
        <taxon>Eukaryota</taxon>
        <taxon>Viridiplantae</taxon>
        <taxon>Streptophyta</taxon>
        <taxon>Embryophyta</taxon>
        <taxon>Tracheophyta</taxon>
        <taxon>Spermatophyta</taxon>
        <taxon>Magnoliopsida</taxon>
        <taxon>eudicotyledons</taxon>
        <taxon>Gunneridae</taxon>
        <taxon>Pentapetalae</taxon>
        <taxon>asterids</taxon>
        <taxon>lamiids</taxon>
        <taxon>Solanales</taxon>
        <taxon>Convolvulaceae</taxon>
        <taxon>Cuscuteae</taxon>
        <taxon>Cuscuta</taxon>
        <taxon>Cuscuta subgen. Grammica</taxon>
        <taxon>Cuscuta sect. Cleistogrammica</taxon>
    </lineage>
</organism>
<dbReference type="PANTHER" id="PTHR24006">
    <property type="entry name" value="UBIQUITIN CARBOXYL-TERMINAL HYDROLASE"/>
    <property type="match status" value="1"/>
</dbReference>
<evidence type="ECO:0000259" key="9">
    <source>
        <dbReference type="PROSITE" id="PS50235"/>
    </source>
</evidence>
<keyword evidence="8" id="KW-0472">Membrane</keyword>
<keyword evidence="8" id="KW-0812">Transmembrane</keyword>
<reference evidence="10 11" key="1">
    <citation type="submission" date="2018-06" db="EMBL/GenBank/DDBJ databases">
        <title>The Genome of Cuscuta australis (Dodder) Provides Insight into the Evolution of Plant Parasitism.</title>
        <authorList>
            <person name="Liu H."/>
        </authorList>
    </citation>
    <scope>NUCLEOTIDE SEQUENCE [LARGE SCALE GENOMIC DNA]</scope>
    <source>
        <strain evidence="11">cv. Yunnan</strain>
        <tissue evidence="10">Vines</tissue>
    </source>
</reference>
<evidence type="ECO:0000256" key="2">
    <source>
        <dbReference type="ARBA" id="ARBA00009085"/>
    </source>
</evidence>
<dbReference type="PROSITE" id="PS00973">
    <property type="entry name" value="USP_2"/>
    <property type="match status" value="1"/>
</dbReference>
<accession>A0A328DHE3</accession>
<dbReference type="GO" id="GO:0005634">
    <property type="term" value="C:nucleus"/>
    <property type="evidence" value="ECO:0007669"/>
    <property type="project" value="TreeGrafter"/>
</dbReference>
<keyword evidence="4 7" id="KW-0833">Ubl conjugation pathway</keyword>
<evidence type="ECO:0000256" key="8">
    <source>
        <dbReference type="SAM" id="Phobius"/>
    </source>
</evidence>
<dbReference type="InterPro" id="IPR001394">
    <property type="entry name" value="Peptidase_C19_UCH"/>
</dbReference>
<keyword evidence="5 7" id="KW-0378">Hydrolase</keyword>
<gene>
    <name evidence="10" type="ORF">DM860_014165</name>
</gene>
<keyword evidence="3 7" id="KW-0645">Protease</keyword>
<evidence type="ECO:0000313" key="10">
    <source>
        <dbReference type="EMBL" id="RAL44028.1"/>
    </source>
</evidence>
<dbReference type="GO" id="GO:0004843">
    <property type="term" value="F:cysteine-type deubiquitinase activity"/>
    <property type="evidence" value="ECO:0007669"/>
    <property type="project" value="UniProtKB-UniRule"/>
</dbReference>
<dbReference type="InterPro" id="IPR050164">
    <property type="entry name" value="Peptidase_C19"/>
</dbReference>
<dbReference type="Proteomes" id="UP000249390">
    <property type="component" value="Unassembled WGS sequence"/>
</dbReference>
<evidence type="ECO:0000256" key="5">
    <source>
        <dbReference type="ARBA" id="ARBA00022801"/>
    </source>
</evidence>
<dbReference type="GO" id="GO:0005829">
    <property type="term" value="C:cytosol"/>
    <property type="evidence" value="ECO:0007669"/>
    <property type="project" value="TreeGrafter"/>
</dbReference>
<dbReference type="EMBL" id="NQVE01000150">
    <property type="protein sequence ID" value="RAL44028.1"/>
    <property type="molecule type" value="Genomic_DNA"/>
</dbReference>
<dbReference type="InterPro" id="IPR028889">
    <property type="entry name" value="USP"/>
</dbReference>
<dbReference type="EC" id="3.4.19.12" evidence="7"/>
<evidence type="ECO:0000256" key="3">
    <source>
        <dbReference type="ARBA" id="ARBA00022670"/>
    </source>
</evidence>
<comment type="function">
    <text evidence="7">Recognizes and hydrolyzes the peptide bond at the C-terminal Gly of ubiquitin. Involved in the processing of poly-ubiquitin precursors as well as that of ubiquitinated proteins.</text>
</comment>
<keyword evidence="6 7" id="KW-0788">Thiol protease</keyword>
<dbReference type="Pfam" id="PF00443">
    <property type="entry name" value="UCH"/>
    <property type="match status" value="1"/>
</dbReference>
<dbReference type="GO" id="GO:0006508">
    <property type="term" value="P:proteolysis"/>
    <property type="evidence" value="ECO:0007669"/>
    <property type="project" value="UniProtKB-KW"/>
</dbReference>
<dbReference type="SUPFAM" id="SSF54001">
    <property type="entry name" value="Cysteine proteinases"/>
    <property type="match status" value="1"/>
</dbReference>
<feature type="transmembrane region" description="Helical" evidence="8">
    <location>
        <begin position="21"/>
        <end position="43"/>
    </location>
</feature>
<evidence type="ECO:0000256" key="6">
    <source>
        <dbReference type="ARBA" id="ARBA00022807"/>
    </source>
</evidence>
<evidence type="ECO:0000256" key="4">
    <source>
        <dbReference type="ARBA" id="ARBA00022786"/>
    </source>
</evidence>
<name>A0A328DHE3_9ASTE</name>
<sequence>MKAHGIAAHKLRHGLELIQRSATGLQVPVAATILGIAGLAFAFKDFKFWNLPSFQWASISNTDEPLLLPGLQNLGNNCFLNVILQALASCKSFRKFLEGLVAEFRGSSMDGSAESSSLADALFKLLEELCTLQHGRTVFSPQELMHAMNDYIPDFNLTSQQDAEEALSHLLSSLREELSDSYVPGCSSFADVTALPDYRVLGLKKSKQSERERWRQFFIGPFNGILCSSLTCHSCSFQISLDFQLFQTLHLLPVADSDGNIVGQCSVVECLERFLVAEQLENYCCFRCWHIAAIKYASKMCEDQIVIKKLKLCRELDSCNCKNMSCLREMPCPNRFSRTFKQYSVAHSPQILCIHLQRASVNAFGEIVKLQGHISFPLILDMSPFTKTQVGTKTRGEGGKQICPAKQQSAQQHFPLPNALNLQHVKEMPNGIGRKPETLSSYAKDGGESSEEEKHIYSLVSVVEHFGRVGSGHYIVYRRVAPSISRDNHAGSSREQWYCISDSQVDVVSQKEVLDAEASLLFYEKVYAL</sequence>
<dbReference type="CDD" id="cd02662">
    <property type="entry name" value="Peptidase_C19F"/>
    <property type="match status" value="1"/>
</dbReference>